<feature type="region of interest" description="Disordered" evidence="1">
    <location>
        <begin position="26"/>
        <end position="101"/>
    </location>
</feature>
<reference evidence="2" key="1">
    <citation type="journal article" date="2004" name="Nature">
        <title>Genome duplication in the teleost fish Tetraodon nigroviridis reveals the early vertebrate proto-karyotype.</title>
        <authorList>
            <person name="Jaillon O."/>
            <person name="Aury J.-M."/>
            <person name="Brunet F."/>
            <person name="Petit J.-L."/>
            <person name="Stange-Thomann N."/>
            <person name="Mauceli E."/>
            <person name="Bouneau L."/>
            <person name="Fischer C."/>
            <person name="Ozouf-Costaz C."/>
            <person name="Bernot A."/>
            <person name="Nicaud S."/>
            <person name="Jaffe D."/>
            <person name="Fisher S."/>
            <person name="Lutfalla G."/>
            <person name="Dossat C."/>
            <person name="Segurens B."/>
            <person name="Dasilva C."/>
            <person name="Salanoubat M."/>
            <person name="Levy M."/>
            <person name="Boudet N."/>
            <person name="Castellano S."/>
            <person name="Anthouard V."/>
            <person name="Jubin C."/>
            <person name="Castelli V."/>
            <person name="Katinka M."/>
            <person name="Vacherie B."/>
            <person name="Biemont C."/>
            <person name="Skalli Z."/>
            <person name="Cattolico L."/>
            <person name="Poulain J."/>
            <person name="De Berardinis V."/>
            <person name="Cruaud C."/>
            <person name="Duprat S."/>
            <person name="Brottier P."/>
            <person name="Coutanceau J.-P."/>
            <person name="Gouzy J."/>
            <person name="Parra G."/>
            <person name="Lardier G."/>
            <person name="Chapple C."/>
            <person name="McKernan K.J."/>
            <person name="McEwan P."/>
            <person name="Bosak S."/>
            <person name="Kellis M."/>
            <person name="Volff J.-N."/>
            <person name="Guigo R."/>
            <person name="Zody M.C."/>
            <person name="Mesirov J."/>
            <person name="Lindblad-Toh K."/>
            <person name="Birren B."/>
            <person name="Nusbaum C."/>
            <person name="Kahn D."/>
            <person name="Robinson-Rechavi M."/>
            <person name="Laudet V."/>
            <person name="Schachter V."/>
            <person name="Quetier F."/>
            <person name="Saurin W."/>
            <person name="Scarpelli C."/>
            <person name="Wincker P."/>
            <person name="Lander E.S."/>
            <person name="Weissenbach J."/>
            <person name="Roest Crollius H."/>
        </authorList>
    </citation>
    <scope>NUCLEOTIDE SEQUENCE [LARGE SCALE GENOMIC DNA]</scope>
</reference>
<dbReference type="AlphaFoldDB" id="Q4RG58"/>
<accession>Q4RG58</accession>
<sequence length="101" mass="11188">MGDRSNSTQDRALTVEDDITVVLQKVSHSGSDSDDDQGERTAARIHLQRRESHEHDDGDAGGTRAEADDQRRKRPRCPPGLRVRGDSASAREGRRATHQES</sequence>
<gene>
    <name evidence="2" type="ORF">GSTENG00034999001</name>
</gene>
<dbReference type="KEGG" id="tng:GSTEN00034999G001"/>
<feature type="compositionally biased region" description="Basic and acidic residues" evidence="1">
    <location>
        <begin position="83"/>
        <end position="101"/>
    </location>
</feature>
<evidence type="ECO:0000313" key="2">
    <source>
        <dbReference type="EMBL" id="CAG12624.1"/>
    </source>
</evidence>
<proteinExistence type="predicted"/>
<organism evidence="2">
    <name type="scientific">Tetraodon nigroviridis</name>
    <name type="common">Spotted green pufferfish</name>
    <name type="synonym">Chelonodon nigroviridis</name>
    <dbReference type="NCBI Taxonomy" id="99883"/>
    <lineage>
        <taxon>Eukaryota</taxon>
        <taxon>Metazoa</taxon>
        <taxon>Chordata</taxon>
        <taxon>Craniata</taxon>
        <taxon>Vertebrata</taxon>
        <taxon>Euteleostomi</taxon>
        <taxon>Actinopterygii</taxon>
        <taxon>Neopterygii</taxon>
        <taxon>Teleostei</taxon>
        <taxon>Neoteleostei</taxon>
        <taxon>Acanthomorphata</taxon>
        <taxon>Eupercaria</taxon>
        <taxon>Tetraodontiformes</taxon>
        <taxon>Tetradontoidea</taxon>
        <taxon>Tetraodontidae</taxon>
        <taxon>Tetraodon</taxon>
    </lineage>
</organism>
<protein>
    <submittedName>
        <fullName evidence="2">(spotted green pufferfish) hypothetical protein</fullName>
    </submittedName>
</protein>
<feature type="compositionally biased region" description="Basic and acidic residues" evidence="1">
    <location>
        <begin position="38"/>
        <end position="58"/>
    </location>
</feature>
<dbReference type="EMBL" id="CAAE01015106">
    <property type="protein sequence ID" value="CAG12624.1"/>
    <property type="molecule type" value="Genomic_DNA"/>
</dbReference>
<evidence type="ECO:0000256" key="1">
    <source>
        <dbReference type="SAM" id="MobiDB-lite"/>
    </source>
</evidence>
<name>Q4RG58_TETNG</name>
<comment type="caution">
    <text evidence="2">The sequence shown here is derived from an EMBL/GenBank/DDBJ whole genome shotgun (WGS) entry which is preliminary data.</text>
</comment>
<reference evidence="2" key="2">
    <citation type="submission" date="2004-02" db="EMBL/GenBank/DDBJ databases">
        <authorList>
            <consortium name="Genoscope"/>
            <consortium name="Whitehead Institute Centre for Genome Research"/>
        </authorList>
    </citation>
    <scope>NUCLEOTIDE SEQUENCE</scope>
</reference>